<accession>A0ABW8ASY4</accession>
<proteinExistence type="predicted"/>
<comment type="caution">
    <text evidence="2">The sequence shown here is derived from an EMBL/GenBank/DDBJ whole genome shotgun (WGS) entry which is preliminary data.</text>
</comment>
<dbReference type="InterPro" id="IPR010281">
    <property type="entry name" value="DUF885"/>
</dbReference>
<dbReference type="Proteomes" id="UP001612915">
    <property type="component" value="Unassembled WGS sequence"/>
</dbReference>
<reference evidence="2 3" key="1">
    <citation type="submission" date="2024-10" db="EMBL/GenBank/DDBJ databases">
        <title>The Natural Products Discovery Center: Release of the First 8490 Sequenced Strains for Exploring Actinobacteria Biosynthetic Diversity.</title>
        <authorList>
            <person name="Kalkreuter E."/>
            <person name="Kautsar S.A."/>
            <person name="Yang D."/>
            <person name="Bader C.D."/>
            <person name="Teijaro C.N."/>
            <person name="Fluegel L."/>
            <person name="Davis C.M."/>
            <person name="Simpson J.R."/>
            <person name="Lauterbach L."/>
            <person name="Steele A.D."/>
            <person name="Gui C."/>
            <person name="Meng S."/>
            <person name="Li G."/>
            <person name="Viehrig K."/>
            <person name="Ye F."/>
            <person name="Su P."/>
            <person name="Kiefer A.F."/>
            <person name="Nichols A."/>
            <person name="Cepeda A.J."/>
            <person name="Yan W."/>
            <person name="Fan B."/>
            <person name="Jiang Y."/>
            <person name="Adhikari A."/>
            <person name="Zheng C.-J."/>
            <person name="Schuster L."/>
            <person name="Cowan T.M."/>
            <person name="Smanski M.J."/>
            <person name="Chevrette M.G."/>
            <person name="De Carvalho L.P.S."/>
            <person name="Shen B."/>
        </authorList>
    </citation>
    <scope>NUCLEOTIDE SEQUENCE [LARGE SCALE GENOMIC DNA]</scope>
    <source>
        <strain evidence="2 3">NPDC049639</strain>
    </source>
</reference>
<dbReference type="Pfam" id="PF05960">
    <property type="entry name" value="DUF885"/>
    <property type="match status" value="1"/>
</dbReference>
<gene>
    <name evidence="2" type="ORF">ACIB24_16680</name>
</gene>
<evidence type="ECO:0000256" key="1">
    <source>
        <dbReference type="SAM" id="MobiDB-lite"/>
    </source>
</evidence>
<name>A0ABW8ASY4_9ACTN</name>
<evidence type="ECO:0000313" key="3">
    <source>
        <dbReference type="Proteomes" id="UP001612915"/>
    </source>
</evidence>
<dbReference type="PANTHER" id="PTHR33361">
    <property type="entry name" value="GLR0591 PROTEIN"/>
    <property type="match status" value="1"/>
</dbReference>
<protein>
    <submittedName>
        <fullName evidence="2">DUF885 domain-containing protein</fullName>
    </submittedName>
</protein>
<feature type="region of interest" description="Disordered" evidence="1">
    <location>
        <begin position="538"/>
        <end position="558"/>
    </location>
</feature>
<sequence>MSDLFGDPGTTHRFRGVAENVLDALLSARPEWATDLGDHRFDDRLTDWSPDAVATHTGTLADALSALDDVDDTALAPDDRVDLEILRTAVTREVWELAELRAHEWDPLLHLPGDALYPLIAKETGTPAERLRALGARLTAVPEVLEVARDTLRNMPRVHVETAISRTTGVLNLIDADLEPLLAADPAAARTVVAAREPAAAALLEHRAWLEDRLPRSDRDPALGEQAYAARLWYTLDTETGPDALLTRAESDLQAIEERIAEEAATFARVPPRPGLVREVLDGLAHGAPVTDASILDLCRDALAAATARVRELDLVTVPDVGVVVEEMPEIRRGVAVAYCDAPGPLEPRAADVPMIFAVSPTPAGWSPERVGSFYREYNGHMLRDLSVHEGVPGHVLQLAHAARHRAGTRVRAAFRSGPFVEGWAVYAEEMLAEAGLGLGPEVDAGLRMQQLKMQLRSTINAILDIRVHAHGMTEEEARRLMVERGHQEEGEAAGKWRRAQLTSAQLATYYVGYREVSELAVDLAQARPGCDRRQVHDEMLSHGSPPPRHLRGLLALD</sequence>
<keyword evidence="3" id="KW-1185">Reference proteome</keyword>
<organism evidence="2 3">
    <name type="scientific">Spongisporangium articulatum</name>
    <dbReference type="NCBI Taxonomy" id="3362603"/>
    <lineage>
        <taxon>Bacteria</taxon>
        <taxon>Bacillati</taxon>
        <taxon>Actinomycetota</taxon>
        <taxon>Actinomycetes</taxon>
        <taxon>Kineosporiales</taxon>
        <taxon>Kineosporiaceae</taxon>
        <taxon>Spongisporangium</taxon>
    </lineage>
</organism>
<dbReference type="EMBL" id="JBITLV010000005">
    <property type="protein sequence ID" value="MFI7588707.1"/>
    <property type="molecule type" value="Genomic_DNA"/>
</dbReference>
<evidence type="ECO:0000313" key="2">
    <source>
        <dbReference type="EMBL" id="MFI7588707.1"/>
    </source>
</evidence>
<dbReference type="RefSeq" id="WP_398282668.1">
    <property type="nucleotide sequence ID" value="NZ_JBITLV010000005.1"/>
</dbReference>
<dbReference type="PANTHER" id="PTHR33361:SF15">
    <property type="entry name" value="DUF885 FAMILY LIPOPROTEIN"/>
    <property type="match status" value="1"/>
</dbReference>